<dbReference type="Gene3D" id="3.30.479.20">
    <property type="entry name" value="Elongation factor Ts, dimerisation domain"/>
    <property type="match status" value="1"/>
</dbReference>
<dbReference type="InterPro" id="IPR036402">
    <property type="entry name" value="EF-Ts_dimer_sf"/>
</dbReference>
<dbReference type="InterPro" id="IPR014039">
    <property type="entry name" value="Transl_elong_EFTs/EF1B_dimer"/>
</dbReference>
<name>A0A1G2IX36_9BACT</name>
<dbReference type="InterPro" id="IPR015940">
    <property type="entry name" value="UBA"/>
</dbReference>
<dbReference type="SUPFAM" id="SSF46934">
    <property type="entry name" value="UBA-like"/>
    <property type="match status" value="1"/>
</dbReference>
<dbReference type="PANTHER" id="PTHR11741:SF0">
    <property type="entry name" value="ELONGATION FACTOR TS, MITOCHONDRIAL"/>
    <property type="match status" value="1"/>
</dbReference>
<accession>A0A1G2IX36</accession>
<sequence length="196" mass="22347">MISIDQIKQLREETGVSPTEIKKALEEAKGDAEKAKELLRVWGQKVLNKKTSRETKAGLIEAYLHQNATTGVLLDIRCETDFVAKSPDFKILAHEVCLQIAAMKPLYVKAEDIPEEFLAGETKIYTEQIRQLADGKPENIVKQILEGKLKKYKEEICLMSQIWIKDDAKTIKNLVEDTVAKVGENIEIKRFTRYEI</sequence>
<dbReference type="GO" id="GO:0005737">
    <property type="term" value="C:cytoplasm"/>
    <property type="evidence" value="ECO:0007669"/>
    <property type="project" value="UniProtKB-SubCell"/>
</dbReference>
<comment type="subcellular location">
    <subcellularLocation>
        <location evidence="5">Cytoplasm</location>
    </subcellularLocation>
</comment>
<dbReference type="Pfam" id="PF00889">
    <property type="entry name" value="EF_TS"/>
    <property type="match status" value="1"/>
</dbReference>
<dbReference type="FunFam" id="1.10.8.10:FF:000001">
    <property type="entry name" value="Elongation factor Ts"/>
    <property type="match status" value="1"/>
</dbReference>
<dbReference type="AlphaFoldDB" id="A0A1G2IX36"/>
<feature type="domain" description="UBA" evidence="6">
    <location>
        <begin position="3"/>
        <end position="41"/>
    </location>
</feature>
<protein>
    <recommendedName>
        <fullName evidence="2 5">Elongation factor Ts</fullName>
        <shortName evidence="5">EF-Ts</shortName>
    </recommendedName>
</protein>
<evidence type="ECO:0000313" key="8">
    <source>
        <dbReference type="Proteomes" id="UP000178650"/>
    </source>
</evidence>
<feature type="region of interest" description="Involved in Mg(2+) ion dislocation from EF-Tu" evidence="5">
    <location>
        <begin position="80"/>
        <end position="83"/>
    </location>
</feature>
<evidence type="ECO:0000259" key="6">
    <source>
        <dbReference type="SMART" id="SM00165"/>
    </source>
</evidence>
<evidence type="ECO:0000256" key="1">
    <source>
        <dbReference type="ARBA" id="ARBA00005532"/>
    </source>
</evidence>
<dbReference type="STRING" id="1802223.A2358_00375"/>
<evidence type="ECO:0000256" key="2">
    <source>
        <dbReference type="ARBA" id="ARBA00016956"/>
    </source>
</evidence>
<dbReference type="EMBL" id="MHPJ01000004">
    <property type="protein sequence ID" value="OGZ79405.1"/>
    <property type="molecule type" value="Genomic_DNA"/>
</dbReference>
<dbReference type="Gene3D" id="1.10.286.20">
    <property type="match status" value="1"/>
</dbReference>
<organism evidence="7 8">
    <name type="scientific">Candidatus Staskawiczbacteria bacterium RIFOXYB1_FULL_37_44</name>
    <dbReference type="NCBI Taxonomy" id="1802223"/>
    <lineage>
        <taxon>Bacteria</taxon>
        <taxon>Candidatus Staskawicziibacteriota</taxon>
    </lineage>
</organism>
<comment type="caution">
    <text evidence="7">The sequence shown here is derived from an EMBL/GenBank/DDBJ whole genome shotgun (WGS) entry which is preliminary data.</text>
</comment>
<evidence type="ECO:0000256" key="3">
    <source>
        <dbReference type="ARBA" id="ARBA00022768"/>
    </source>
</evidence>
<evidence type="ECO:0000256" key="5">
    <source>
        <dbReference type="HAMAP-Rule" id="MF_00050"/>
    </source>
</evidence>
<keyword evidence="5" id="KW-0963">Cytoplasm</keyword>
<dbReference type="SMART" id="SM00165">
    <property type="entry name" value="UBA"/>
    <property type="match status" value="1"/>
</dbReference>
<gene>
    <name evidence="5 7" type="primary">tsf</name>
    <name evidence="7" type="ORF">A2358_00375</name>
</gene>
<proteinExistence type="inferred from homology"/>
<dbReference type="InterPro" id="IPR009060">
    <property type="entry name" value="UBA-like_sf"/>
</dbReference>
<reference evidence="7 8" key="1">
    <citation type="journal article" date="2016" name="Nat. Commun.">
        <title>Thousands of microbial genomes shed light on interconnected biogeochemical processes in an aquifer system.</title>
        <authorList>
            <person name="Anantharaman K."/>
            <person name="Brown C.T."/>
            <person name="Hug L.A."/>
            <person name="Sharon I."/>
            <person name="Castelle C.J."/>
            <person name="Probst A.J."/>
            <person name="Thomas B.C."/>
            <person name="Singh A."/>
            <person name="Wilkins M.J."/>
            <person name="Karaoz U."/>
            <person name="Brodie E.L."/>
            <person name="Williams K.H."/>
            <person name="Hubbard S.S."/>
            <person name="Banfield J.F."/>
        </authorList>
    </citation>
    <scope>NUCLEOTIDE SEQUENCE [LARGE SCALE GENOMIC DNA]</scope>
</reference>
<keyword evidence="3 5" id="KW-0251">Elongation factor</keyword>
<keyword evidence="4 5" id="KW-0648">Protein biosynthesis</keyword>
<dbReference type="Gene3D" id="1.10.8.10">
    <property type="entry name" value="DNA helicase RuvA subunit, C-terminal domain"/>
    <property type="match status" value="1"/>
</dbReference>
<dbReference type="PANTHER" id="PTHR11741">
    <property type="entry name" value="ELONGATION FACTOR TS"/>
    <property type="match status" value="1"/>
</dbReference>
<dbReference type="SUPFAM" id="SSF54713">
    <property type="entry name" value="Elongation factor Ts (EF-Ts), dimerisation domain"/>
    <property type="match status" value="1"/>
</dbReference>
<dbReference type="InterPro" id="IPR001816">
    <property type="entry name" value="Transl_elong_EFTs/EF1B"/>
</dbReference>
<evidence type="ECO:0000313" key="7">
    <source>
        <dbReference type="EMBL" id="OGZ79405.1"/>
    </source>
</evidence>
<comment type="function">
    <text evidence="5">Associates with the EF-Tu.GDP complex and induces the exchange of GDP to GTP. It remains bound to the aminoacyl-tRNA.EF-Tu.GTP complex up to the GTP hydrolysis stage on the ribosome.</text>
</comment>
<comment type="similarity">
    <text evidence="1 5">Belongs to the EF-Ts family.</text>
</comment>
<dbReference type="CDD" id="cd14275">
    <property type="entry name" value="UBA_EF-Ts"/>
    <property type="match status" value="1"/>
</dbReference>
<evidence type="ECO:0000256" key="4">
    <source>
        <dbReference type="ARBA" id="ARBA00022917"/>
    </source>
</evidence>
<dbReference type="GO" id="GO:0003746">
    <property type="term" value="F:translation elongation factor activity"/>
    <property type="evidence" value="ECO:0007669"/>
    <property type="project" value="UniProtKB-UniRule"/>
</dbReference>
<dbReference type="Proteomes" id="UP000178650">
    <property type="component" value="Unassembled WGS sequence"/>
</dbReference>
<dbReference type="HAMAP" id="MF_00050">
    <property type="entry name" value="EF_Ts"/>
    <property type="match status" value="1"/>
</dbReference>